<organism evidence="2 3">
    <name type="scientific">Araneus ventricosus</name>
    <name type="common">Orbweaver spider</name>
    <name type="synonym">Epeira ventricosa</name>
    <dbReference type="NCBI Taxonomy" id="182803"/>
    <lineage>
        <taxon>Eukaryota</taxon>
        <taxon>Metazoa</taxon>
        <taxon>Ecdysozoa</taxon>
        <taxon>Arthropoda</taxon>
        <taxon>Chelicerata</taxon>
        <taxon>Arachnida</taxon>
        <taxon>Araneae</taxon>
        <taxon>Araneomorphae</taxon>
        <taxon>Entelegynae</taxon>
        <taxon>Araneoidea</taxon>
        <taxon>Araneidae</taxon>
        <taxon>Araneus</taxon>
    </lineage>
</organism>
<feature type="region of interest" description="Disordered" evidence="1">
    <location>
        <begin position="1"/>
        <end position="66"/>
    </location>
</feature>
<dbReference type="Proteomes" id="UP000499080">
    <property type="component" value="Unassembled WGS sequence"/>
</dbReference>
<evidence type="ECO:0000313" key="2">
    <source>
        <dbReference type="EMBL" id="GBL72114.1"/>
    </source>
</evidence>
<evidence type="ECO:0000313" key="3">
    <source>
        <dbReference type="Proteomes" id="UP000499080"/>
    </source>
</evidence>
<dbReference type="EMBL" id="BGPR01230099">
    <property type="protein sequence ID" value="GBL72114.1"/>
    <property type="molecule type" value="Genomic_DNA"/>
</dbReference>
<keyword evidence="3" id="KW-1185">Reference proteome</keyword>
<proteinExistence type="predicted"/>
<feature type="compositionally biased region" description="Basic and acidic residues" evidence="1">
    <location>
        <begin position="23"/>
        <end position="38"/>
    </location>
</feature>
<feature type="non-terminal residue" evidence="2">
    <location>
        <position position="1"/>
    </location>
</feature>
<name>A0A4Y1ZZ44_ARAVE</name>
<protein>
    <submittedName>
        <fullName evidence="2">Uncharacterized protein</fullName>
    </submittedName>
</protein>
<gene>
    <name evidence="2" type="ORF">AVEN_57148_1</name>
</gene>
<accession>A0A4Y1ZZ44</accession>
<dbReference type="AlphaFoldDB" id="A0A4Y1ZZ44"/>
<sequence>FRSAGESEPGESQRDPEEDPAREEESGRGGEQDLRRGGCAEGSHPGWRRRARHCQGGSEAGRAGVSSKNYLARQKINVHYTTAFKMFQDFLNISQM</sequence>
<reference evidence="2 3" key="1">
    <citation type="journal article" date="2019" name="Sci. Rep.">
        <title>Orb-weaving spider Araneus ventricosus genome elucidates the spidroin gene catalogue.</title>
        <authorList>
            <person name="Kono N."/>
            <person name="Nakamura H."/>
            <person name="Ohtoshi R."/>
            <person name="Moran D.A.P."/>
            <person name="Shinohara A."/>
            <person name="Yoshida Y."/>
            <person name="Fujiwara M."/>
            <person name="Mori M."/>
            <person name="Tomita M."/>
            <person name="Arakawa K."/>
        </authorList>
    </citation>
    <scope>NUCLEOTIDE SEQUENCE [LARGE SCALE GENOMIC DNA]</scope>
</reference>
<comment type="caution">
    <text evidence="2">The sequence shown here is derived from an EMBL/GenBank/DDBJ whole genome shotgun (WGS) entry which is preliminary data.</text>
</comment>
<evidence type="ECO:0000256" key="1">
    <source>
        <dbReference type="SAM" id="MobiDB-lite"/>
    </source>
</evidence>